<feature type="compositionally biased region" description="Basic and acidic residues" evidence="4">
    <location>
        <begin position="282"/>
        <end position="291"/>
    </location>
</feature>
<dbReference type="InterPro" id="IPR036420">
    <property type="entry name" value="BRCT_dom_sf"/>
</dbReference>
<accession>A0AAN9YD56</accession>
<dbReference type="PANTHER" id="PTHR15321">
    <property type="entry name" value="TUMOR SUPPRESSOR P53-BINDING PROTEIN 1"/>
    <property type="match status" value="1"/>
</dbReference>
<feature type="region of interest" description="Disordered" evidence="4">
    <location>
        <begin position="187"/>
        <end position="297"/>
    </location>
</feature>
<dbReference type="GO" id="GO:0005634">
    <property type="term" value="C:nucleus"/>
    <property type="evidence" value="ECO:0007669"/>
    <property type="project" value="UniProtKB-SubCell"/>
</dbReference>
<feature type="compositionally biased region" description="Polar residues" evidence="4">
    <location>
        <begin position="357"/>
        <end position="371"/>
    </location>
</feature>
<organism evidence="6 7">
    <name type="scientific">Cytospora paraplurivora</name>
    <dbReference type="NCBI Taxonomy" id="2898453"/>
    <lineage>
        <taxon>Eukaryota</taxon>
        <taxon>Fungi</taxon>
        <taxon>Dikarya</taxon>
        <taxon>Ascomycota</taxon>
        <taxon>Pezizomycotina</taxon>
        <taxon>Sordariomycetes</taxon>
        <taxon>Sordariomycetidae</taxon>
        <taxon>Diaporthales</taxon>
        <taxon>Cytosporaceae</taxon>
        <taxon>Cytospora</taxon>
    </lineage>
</organism>
<evidence type="ECO:0000313" key="7">
    <source>
        <dbReference type="Proteomes" id="UP001320245"/>
    </source>
</evidence>
<dbReference type="GO" id="GO:0045944">
    <property type="term" value="P:positive regulation of transcription by RNA polymerase II"/>
    <property type="evidence" value="ECO:0007669"/>
    <property type="project" value="TreeGrafter"/>
</dbReference>
<dbReference type="PROSITE" id="PS50172">
    <property type="entry name" value="BRCT"/>
    <property type="match status" value="1"/>
</dbReference>
<protein>
    <submittedName>
        <fullName evidence="6">Radiation sensitive protein rad9</fullName>
    </submittedName>
</protein>
<feature type="compositionally biased region" description="Basic and acidic residues" evidence="4">
    <location>
        <begin position="86"/>
        <end position="114"/>
    </location>
</feature>
<reference evidence="6 7" key="1">
    <citation type="journal article" date="2023" name="PLoS ONE">
        <title>Cytospora paraplurivora sp. nov. isolated from orchards with fruit tree decline syndrome in Ontario, Canada.</title>
        <authorList>
            <person name="Ilyukhin E."/>
            <person name="Nguyen H.D.T."/>
            <person name="Castle A.J."/>
            <person name="Ellouze W."/>
        </authorList>
    </citation>
    <scope>NUCLEOTIDE SEQUENCE [LARGE SCALE GENOMIC DNA]</scope>
    <source>
        <strain evidence="6 7">FDS-564</strain>
    </source>
</reference>
<dbReference type="SUPFAM" id="SSF52113">
    <property type="entry name" value="BRCT domain"/>
    <property type="match status" value="1"/>
</dbReference>
<dbReference type="InterPro" id="IPR047252">
    <property type="entry name" value="TP53BP1-like"/>
</dbReference>
<dbReference type="AlphaFoldDB" id="A0AAN9YD56"/>
<keyword evidence="3" id="KW-0539">Nucleus</keyword>
<proteinExistence type="predicted"/>
<feature type="region of interest" description="Disordered" evidence="4">
    <location>
        <begin position="63"/>
        <end position="165"/>
    </location>
</feature>
<feature type="compositionally biased region" description="Basic residues" evidence="4">
    <location>
        <begin position="849"/>
        <end position="859"/>
    </location>
</feature>
<feature type="domain" description="BRCT" evidence="5">
    <location>
        <begin position="911"/>
        <end position="1046"/>
    </location>
</feature>
<feature type="compositionally biased region" description="Polar residues" evidence="4">
    <location>
        <begin position="132"/>
        <end position="157"/>
    </location>
</feature>
<gene>
    <name evidence="6" type="primary">RAD9</name>
    <name evidence="6" type="ORF">SLS53_007376</name>
</gene>
<dbReference type="GO" id="GO:0000077">
    <property type="term" value="P:DNA damage checkpoint signaling"/>
    <property type="evidence" value="ECO:0007669"/>
    <property type="project" value="TreeGrafter"/>
</dbReference>
<dbReference type="PANTHER" id="PTHR15321:SF3">
    <property type="entry name" value="TP53-BINDING PROTEIN 1"/>
    <property type="match status" value="1"/>
</dbReference>
<keyword evidence="7" id="KW-1185">Reference proteome</keyword>
<dbReference type="Gene3D" id="3.40.50.10190">
    <property type="entry name" value="BRCT domain"/>
    <property type="match status" value="1"/>
</dbReference>
<feature type="compositionally biased region" description="Low complexity" evidence="4">
    <location>
        <begin position="890"/>
        <end position="905"/>
    </location>
</feature>
<evidence type="ECO:0000256" key="4">
    <source>
        <dbReference type="SAM" id="MobiDB-lite"/>
    </source>
</evidence>
<feature type="compositionally biased region" description="Polar residues" evidence="4">
    <location>
        <begin position="415"/>
        <end position="426"/>
    </location>
</feature>
<name>A0AAN9YD56_9PEZI</name>
<dbReference type="Proteomes" id="UP001320245">
    <property type="component" value="Unassembled WGS sequence"/>
</dbReference>
<feature type="region of interest" description="Disordered" evidence="4">
    <location>
        <begin position="1165"/>
        <end position="1188"/>
    </location>
</feature>
<evidence type="ECO:0000256" key="3">
    <source>
        <dbReference type="ARBA" id="ARBA00023242"/>
    </source>
</evidence>
<feature type="compositionally biased region" description="Low complexity" evidence="4">
    <location>
        <begin position="778"/>
        <end position="802"/>
    </location>
</feature>
<sequence length="1215" mass="132031">MGPKAPQGLTLAQAANRALRGDVESQDSQLFLEQYHQKYAPGLRSSSPSQPLPPEAVHVQLQQYPRPAKVHQRFAGETGFPPVPKSDARAKAKAKAKADSLGRSARDRPADDKGYTAGTAKRSGVPRATPASVASTSYNQRASPPQSSRHPSGQKTSPFEIATIATESEAVDEDYVRNECLIAHAVTVNPSHLNLAATDDDDGGSHRDPRPPTQASVRPITRRKKLKSGLHNMEISQSPTQSNDGRSYEQYLPRGDDLISADSPEELEPVPQPYEPTSDPPDETRSLHDDDTGAVNFDNIDRYDIDRTAPDLLGMGEPTHGFSGGFSGYPETPAQHKNPFAGSKAHLLGSSQMFQVSSARRAFSPTSSRPSPDNIPVQDPSSPNNIISSPLKNFAGPLPLPDVTSSPQFLPPYDTSPTRQALQEQVASDDDARNTGLFQPKCRPPTALVETYEPVYRAHERNDRSQQSSFDVDSDEASYDHEERRYHRAMLKRMAAEKQLRSISYERQSISRDVVVPSTNTRQEKLQRTASQIYRDQCVERAGGGSQDAVEDSQAAIALHAVEDIDTQSEVIDDSQAGILLLSQEHVKDVSSNVGVVLDTLPNTEDSPTVSPLAEYASSASKPLHESNRPRQGCVDAIPDTSPTRLRPLGDMLPHSSDEASKSESFLNLLDSSFKGSSLDRSGGCSDPLPSIIRSRSPSKAAKLLSHSQRQIAHPPYDMEAQNVPEDVLPTGPEHTTTVDGTRTVLDVSSSPPSLVADTKSMPPGKRENEQSMSPEGPSSSVSTLSVLTTTPTFTSKTTPLTQESPTHISNLTSSSSNEPQTSPAVAKAKRRGSSGTAPKTKPLVTPQKSHRSSIRRLRGSFPRPASVSMGDLARSPSSEPRAFEQSANLSRLSRTSLRQTSGSREISRGSGANLFQGMAFAISFQQRQPGEKDSQYNSRMGLSIKLADKIKRAGGRVLASGFDELFEVSAIKTAEVASSTPPQDEEIKLTSAARNTGFTALIADGHSRKVKYMQALALGLPCIHERWITTCVEKQKLIDWSDYLLCAGNSSFLGNAIRSRTLPSYDVESAKLCTILENRPRLLQGSRILLVLRKQDESMKMAYVFLARVLGASLSRVYSLDEAKRQLKASEDTGYPYDWVYVEKKLAAKADLLEGSVHTVSSSTTLADSSKKRKRKSEVGSAGPPPKKIRALSDELVIQSLILGRLIEEGEISC</sequence>
<feature type="compositionally biased region" description="Low complexity" evidence="4">
    <location>
        <begin position="380"/>
        <end position="390"/>
    </location>
</feature>
<evidence type="ECO:0000256" key="1">
    <source>
        <dbReference type="ARBA" id="ARBA00004123"/>
    </source>
</evidence>
<dbReference type="EMBL" id="JAJSPL020000037">
    <property type="protein sequence ID" value="KAK7735636.1"/>
    <property type="molecule type" value="Genomic_DNA"/>
</dbReference>
<feature type="compositionally biased region" description="Polar residues" evidence="4">
    <location>
        <begin position="601"/>
        <end position="610"/>
    </location>
</feature>
<dbReference type="InterPro" id="IPR001357">
    <property type="entry name" value="BRCT_dom"/>
</dbReference>
<feature type="region of interest" description="Disordered" evidence="4">
    <location>
        <begin position="357"/>
        <end position="443"/>
    </location>
</feature>
<feature type="compositionally biased region" description="Polar residues" evidence="4">
    <location>
        <begin position="234"/>
        <end position="245"/>
    </location>
</feature>
<feature type="region of interest" description="Disordered" evidence="4">
    <location>
        <begin position="677"/>
        <end position="910"/>
    </location>
</feature>
<comment type="caution">
    <text evidence="6">The sequence shown here is derived from an EMBL/GenBank/DDBJ whole genome shotgun (WGS) entry which is preliminary data.</text>
</comment>
<comment type="subcellular location">
    <subcellularLocation>
        <location evidence="1">Nucleus</location>
    </subcellularLocation>
</comment>
<dbReference type="CDD" id="cd17745">
    <property type="entry name" value="BRCT_p53bp1_rpt1"/>
    <property type="match status" value="1"/>
</dbReference>
<evidence type="ECO:0000256" key="2">
    <source>
        <dbReference type="ARBA" id="ARBA00022763"/>
    </source>
</evidence>
<evidence type="ECO:0000313" key="6">
    <source>
        <dbReference type="EMBL" id="KAK7735636.1"/>
    </source>
</evidence>
<feature type="compositionally biased region" description="Polar residues" evidence="4">
    <location>
        <begin position="803"/>
        <end position="824"/>
    </location>
</feature>
<dbReference type="InterPro" id="IPR047249">
    <property type="entry name" value="BRCT_p53bp1-like_rpt1"/>
</dbReference>
<feature type="region of interest" description="Disordered" evidence="4">
    <location>
        <begin position="601"/>
        <end position="660"/>
    </location>
</feature>
<feature type="compositionally biased region" description="Low complexity" evidence="4">
    <location>
        <begin position="690"/>
        <end position="699"/>
    </location>
</feature>
<keyword evidence="2" id="KW-0227">DNA damage</keyword>
<dbReference type="GO" id="GO:0042393">
    <property type="term" value="F:histone binding"/>
    <property type="evidence" value="ECO:0007669"/>
    <property type="project" value="TreeGrafter"/>
</dbReference>
<evidence type="ECO:0000259" key="5">
    <source>
        <dbReference type="PROSITE" id="PS50172"/>
    </source>
</evidence>